<feature type="transmembrane region" description="Helical" evidence="1">
    <location>
        <begin position="39"/>
        <end position="58"/>
    </location>
</feature>
<dbReference type="PANTHER" id="PTHR15887:SF1">
    <property type="entry name" value="TRANSMEMBRANE PROTEIN 69"/>
    <property type="match status" value="1"/>
</dbReference>
<dbReference type="Proteomes" id="UP001139095">
    <property type="component" value="Unassembled WGS sequence"/>
</dbReference>
<proteinExistence type="predicted"/>
<name>A0A9X1LFB4_9GAMM</name>
<protein>
    <submittedName>
        <fullName evidence="2">DUF3429 domain-containing protein</fullName>
    </submittedName>
</protein>
<accession>A0A9X1LFB4</accession>
<evidence type="ECO:0000313" key="3">
    <source>
        <dbReference type="Proteomes" id="UP001139095"/>
    </source>
</evidence>
<dbReference type="PANTHER" id="PTHR15887">
    <property type="entry name" value="TRANSMEMBRANE PROTEIN 69"/>
    <property type="match status" value="1"/>
</dbReference>
<evidence type="ECO:0000256" key="1">
    <source>
        <dbReference type="SAM" id="Phobius"/>
    </source>
</evidence>
<dbReference type="EMBL" id="JAJATW010000020">
    <property type="protein sequence ID" value="MCB5162715.1"/>
    <property type="molecule type" value="Genomic_DNA"/>
</dbReference>
<organism evidence="2 3">
    <name type="scientific">Marinomonas algarum</name>
    <dbReference type="NCBI Taxonomy" id="2883105"/>
    <lineage>
        <taxon>Bacteria</taxon>
        <taxon>Pseudomonadati</taxon>
        <taxon>Pseudomonadota</taxon>
        <taxon>Gammaproteobacteria</taxon>
        <taxon>Oceanospirillales</taxon>
        <taxon>Oceanospirillaceae</taxon>
        <taxon>Marinomonas</taxon>
    </lineage>
</organism>
<sequence>MRTPNTSLTTLLGVLGIIPFAAATYFSWIGQPFLGLSGYTLFSTYSAIILSFLGGALWGQLIHKEINSLGRFLLISSNLLALAAWVALLIGIPSLSIAILLLGFMSVFWVEARSLKLIRSPNAPYLNMRFVITIIVCVLHLIMLYPHY</sequence>
<dbReference type="AlphaFoldDB" id="A0A9X1LFB4"/>
<reference evidence="2" key="1">
    <citation type="submission" date="2021-10" db="EMBL/GenBank/DDBJ databases">
        <title>Marinomonas pontica sp. nov., isolated from the Black Sea.</title>
        <authorList>
            <person name="Zhao L.-H."/>
            <person name="Xue J.-H."/>
        </authorList>
    </citation>
    <scope>NUCLEOTIDE SEQUENCE</scope>
    <source>
        <strain evidence="2">E8</strain>
    </source>
</reference>
<dbReference type="RefSeq" id="WP_226755062.1">
    <property type="nucleotide sequence ID" value="NZ_JAJATW010000020.1"/>
</dbReference>
<keyword evidence="1" id="KW-0812">Transmembrane</keyword>
<keyword evidence="1" id="KW-0472">Membrane</keyword>
<keyword evidence="3" id="KW-1185">Reference proteome</keyword>
<feature type="transmembrane region" description="Helical" evidence="1">
    <location>
        <begin position="79"/>
        <end position="105"/>
    </location>
</feature>
<dbReference type="Pfam" id="PF11911">
    <property type="entry name" value="DUF3429"/>
    <property type="match status" value="1"/>
</dbReference>
<dbReference type="InterPro" id="IPR021836">
    <property type="entry name" value="DUF3429"/>
</dbReference>
<feature type="transmembrane region" description="Helical" evidence="1">
    <location>
        <begin position="125"/>
        <end position="145"/>
    </location>
</feature>
<gene>
    <name evidence="2" type="ORF">LG368_12500</name>
</gene>
<evidence type="ECO:0000313" key="2">
    <source>
        <dbReference type="EMBL" id="MCB5162715.1"/>
    </source>
</evidence>
<keyword evidence="1" id="KW-1133">Transmembrane helix</keyword>
<comment type="caution">
    <text evidence="2">The sequence shown here is derived from an EMBL/GenBank/DDBJ whole genome shotgun (WGS) entry which is preliminary data.</text>
</comment>